<dbReference type="OrthoDB" id="19300at2759"/>
<evidence type="ECO:0000313" key="6">
    <source>
        <dbReference type="Proteomes" id="UP000288716"/>
    </source>
</evidence>
<evidence type="ECO:0000256" key="1">
    <source>
        <dbReference type="ARBA" id="ARBA00022999"/>
    </source>
</evidence>
<dbReference type="Gene3D" id="1.10.238.10">
    <property type="entry name" value="EF-hand"/>
    <property type="match status" value="1"/>
</dbReference>
<dbReference type="Gene3D" id="3.30.505.10">
    <property type="entry name" value="SH2 domain"/>
    <property type="match status" value="1"/>
</dbReference>
<dbReference type="InterPro" id="IPR000980">
    <property type="entry name" value="SH2"/>
</dbReference>
<keyword evidence="1 2" id="KW-0727">SH2 domain</keyword>
<dbReference type="VEuPathDB" id="VectorBase:LDEU008514"/>
<dbReference type="AlphaFoldDB" id="A0A443S7Z0"/>
<evidence type="ECO:0000256" key="3">
    <source>
        <dbReference type="SAM" id="MobiDB-lite"/>
    </source>
</evidence>
<name>A0A443S7Z0_9ACAR</name>
<dbReference type="CDD" id="cd09919">
    <property type="entry name" value="SH2_STAT_family"/>
    <property type="match status" value="1"/>
</dbReference>
<evidence type="ECO:0000256" key="2">
    <source>
        <dbReference type="PROSITE-ProRule" id="PRU00191"/>
    </source>
</evidence>
<feature type="non-terminal residue" evidence="5">
    <location>
        <position position="1"/>
    </location>
</feature>
<dbReference type="GO" id="GO:0003700">
    <property type="term" value="F:DNA-binding transcription factor activity"/>
    <property type="evidence" value="ECO:0007669"/>
    <property type="project" value="InterPro"/>
</dbReference>
<accession>A0A443S7Z0</accession>
<keyword evidence="6" id="KW-1185">Reference proteome</keyword>
<reference evidence="5 6" key="1">
    <citation type="journal article" date="2018" name="Gigascience">
        <title>Genomes of trombidid mites reveal novel predicted allergens and laterally-transferred genes associated with secondary metabolism.</title>
        <authorList>
            <person name="Dong X."/>
            <person name="Chaisiri K."/>
            <person name="Xia D."/>
            <person name="Armstrong S.D."/>
            <person name="Fang Y."/>
            <person name="Donnelly M.J."/>
            <person name="Kadowaki T."/>
            <person name="McGarry J.W."/>
            <person name="Darby A.C."/>
            <person name="Makepeace B.L."/>
        </authorList>
    </citation>
    <scope>NUCLEOTIDE SEQUENCE [LARGE SCALE GENOMIC DNA]</scope>
    <source>
        <strain evidence="5">UoL-UT</strain>
    </source>
</reference>
<dbReference type="EMBL" id="NCKV01006305">
    <property type="protein sequence ID" value="RWS23525.1"/>
    <property type="molecule type" value="Genomic_DNA"/>
</dbReference>
<comment type="caution">
    <text evidence="5">The sequence shown here is derived from an EMBL/GenBank/DDBJ whole genome shotgun (WGS) entry which is preliminary data.</text>
</comment>
<proteinExistence type="predicted"/>
<dbReference type="STRING" id="299467.A0A443S7Z0"/>
<dbReference type="PROSITE" id="PS50001">
    <property type="entry name" value="SH2"/>
    <property type="match status" value="1"/>
</dbReference>
<evidence type="ECO:0000313" key="5">
    <source>
        <dbReference type="EMBL" id="RWS23525.1"/>
    </source>
</evidence>
<organism evidence="5 6">
    <name type="scientific">Leptotrombidium deliense</name>
    <dbReference type="NCBI Taxonomy" id="299467"/>
    <lineage>
        <taxon>Eukaryota</taxon>
        <taxon>Metazoa</taxon>
        <taxon>Ecdysozoa</taxon>
        <taxon>Arthropoda</taxon>
        <taxon>Chelicerata</taxon>
        <taxon>Arachnida</taxon>
        <taxon>Acari</taxon>
        <taxon>Acariformes</taxon>
        <taxon>Trombidiformes</taxon>
        <taxon>Prostigmata</taxon>
        <taxon>Anystina</taxon>
        <taxon>Parasitengona</taxon>
        <taxon>Trombiculoidea</taxon>
        <taxon>Trombiculidae</taxon>
        <taxon>Leptotrombidium</taxon>
    </lineage>
</organism>
<dbReference type="PANTHER" id="PTHR11801">
    <property type="entry name" value="SIGNAL TRANSDUCER AND ACTIVATOR OF TRANSCRIPTION"/>
    <property type="match status" value="1"/>
</dbReference>
<protein>
    <submittedName>
        <fullName evidence="5">Signal transducer and activator of transcription 5B-like protein</fullName>
    </submittedName>
</protein>
<dbReference type="Proteomes" id="UP000288716">
    <property type="component" value="Unassembled WGS sequence"/>
</dbReference>
<evidence type="ECO:0000259" key="4">
    <source>
        <dbReference type="PROSITE" id="PS50001"/>
    </source>
</evidence>
<sequence length="213" mass="24271">ELNNESLKYLATKLFGNNPLNTINDLPVSWTMFTKEQLNTNHVISDWIFCALKLSKDNLKYLWDENLILGFISKSDAEEKLLNKQKGTFLLRFSDSALGAISIAAVGENNEVFMVEPWSLKHFNARSLADRIMDIPEITHLYPDIPKEVAFAKHCNVNEECNTPKAASCSNYVQAILTTQLHPFTRLDFNSNMTSPSQQSDYSDDYNKQLDIE</sequence>
<dbReference type="SUPFAM" id="SSF55550">
    <property type="entry name" value="SH2 domain"/>
    <property type="match status" value="1"/>
</dbReference>
<dbReference type="InterPro" id="IPR001217">
    <property type="entry name" value="STAT"/>
</dbReference>
<gene>
    <name evidence="5" type="ORF">B4U80_02579</name>
</gene>
<feature type="domain" description="SH2" evidence="4">
    <location>
        <begin position="63"/>
        <end position="149"/>
    </location>
</feature>
<dbReference type="Pfam" id="PF00017">
    <property type="entry name" value="SH2"/>
    <property type="match status" value="1"/>
</dbReference>
<feature type="region of interest" description="Disordered" evidence="3">
    <location>
        <begin position="190"/>
        <end position="213"/>
    </location>
</feature>
<dbReference type="InterPro" id="IPR036860">
    <property type="entry name" value="SH2_dom_sf"/>
</dbReference>
<dbReference type="GO" id="GO:0007165">
    <property type="term" value="P:signal transduction"/>
    <property type="evidence" value="ECO:0007669"/>
    <property type="project" value="InterPro"/>
</dbReference>